<evidence type="ECO:0000313" key="8">
    <source>
        <dbReference type="Proteomes" id="UP001632038"/>
    </source>
</evidence>
<evidence type="ECO:0000256" key="5">
    <source>
        <dbReference type="RuleBase" id="RU364074"/>
    </source>
</evidence>
<dbReference type="InterPro" id="IPR005475">
    <property type="entry name" value="Transketolase-like_Pyr-bd"/>
</dbReference>
<name>A0ABD3CNY6_9LAMI</name>
<evidence type="ECO:0000256" key="2">
    <source>
        <dbReference type="ARBA" id="ARBA00023002"/>
    </source>
</evidence>
<proteinExistence type="predicted"/>
<dbReference type="PANTHER" id="PTHR11624:SF112">
    <property type="entry name" value="PYRUVATE DEHYDROGENASE E1 COMPONENT SUBUNIT BETA-1, MITOCHONDRIAL"/>
    <property type="match status" value="1"/>
</dbReference>
<dbReference type="EMBL" id="JAVIJP010000032">
    <property type="protein sequence ID" value="KAL3631177.1"/>
    <property type="molecule type" value="Genomic_DNA"/>
</dbReference>
<keyword evidence="3 5" id="KW-0786">Thiamine pyrophosphate</keyword>
<keyword evidence="2 5" id="KW-0560">Oxidoreductase</keyword>
<dbReference type="CDD" id="cd07036">
    <property type="entry name" value="TPP_PYR_E1-PDHc-beta_like"/>
    <property type="match status" value="1"/>
</dbReference>
<gene>
    <name evidence="7" type="ORF">CASFOL_024161</name>
</gene>
<evidence type="ECO:0000313" key="7">
    <source>
        <dbReference type="EMBL" id="KAL3631177.1"/>
    </source>
</evidence>
<keyword evidence="5" id="KW-0670">Pyruvate</keyword>
<evidence type="ECO:0000259" key="6">
    <source>
        <dbReference type="SMART" id="SM00861"/>
    </source>
</evidence>
<comment type="cofactor">
    <cofactor evidence="1 5">
        <name>thiamine diphosphate</name>
        <dbReference type="ChEBI" id="CHEBI:58937"/>
    </cofactor>
</comment>
<evidence type="ECO:0000256" key="1">
    <source>
        <dbReference type="ARBA" id="ARBA00001964"/>
    </source>
</evidence>
<sequence>MDLRTGIETAGDSTQMGVRVEMVGTQFGVGPRSVPMPANISLVNDGWIFPAPILQGSDLYPADSHHIYLQLNRNHDTEYSHMLCIHLCVHKEKMLGLIRQRAACKGNQALSLDQGIRAMALRAFSSSAKEMTVRDALNSALDEEMSADPKVFLMGEEVGEYQGAYKISKGLLDKYGPQRVRDTPITEAGFAGIGVGAAYYGLKPVVEFMTFNFSMQAIDHIINSAAKSNYMSAGQISVPIVFRGPNGAAAGVGAQHSQCYAAWFGACPGLKVLAPYSSEDARGLLKAAIRDPDPVVFLENELLYGESFPVSAEVLQLRIRCPVSSTIICSPYLLAKLLLISLNSATTTQMSSQRVRVRDIRERQKSGTIEIRVLRLYDDTARVMPDEIAQKIIEREGLFEVVICSNRSHNDAFNVSRLTVDDEIKDAYIMRNFPAAYEPSSEDESFLATMDYVEEEDRASEN</sequence>
<dbReference type="InterPro" id="IPR029061">
    <property type="entry name" value="THDP-binding"/>
</dbReference>
<dbReference type="InterPro" id="IPR027110">
    <property type="entry name" value="PDHB_mito-type"/>
</dbReference>
<dbReference type="GO" id="GO:0004739">
    <property type="term" value="F:pyruvate dehydrogenase (acetyl-transferring) activity"/>
    <property type="evidence" value="ECO:0007669"/>
    <property type="project" value="UniProtKB-UniRule"/>
</dbReference>
<keyword evidence="8" id="KW-1185">Reference proteome</keyword>
<reference evidence="8" key="1">
    <citation type="journal article" date="2024" name="IScience">
        <title>Strigolactones Initiate the Formation of Haustorium-like Structures in Castilleja.</title>
        <authorList>
            <person name="Buerger M."/>
            <person name="Peterson D."/>
            <person name="Chory J."/>
        </authorList>
    </citation>
    <scope>NUCLEOTIDE SEQUENCE [LARGE SCALE GENOMIC DNA]</scope>
</reference>
<dbReference type="NCBIfam" id="NF006667">
    <property type="entry name" value="PRK09212.1"/>
    <property type="match status" value="1"/>
</dbReference>
<protein>
    <recommendedName>
        <fullName evidence="5">Pyruvate dehydrogenase E1 component subunit beta</fullName>
        <ecNumber evidence="5">1.2.4.1</ecNumber>
    </recommendedName>
</protein>
<feature type="domain" description="Transketolase-like pyrimidine-binding" evidence="6">
    <location>
        <begin position="131"/>
        <end position="306"/>
    </location>
</feature>
<dbReference type="EC" id="1.2.4.1" evidence="5"/>
<comment type="function">
    <text evidence="4">The pyruvate dehydrogenase complex catalyzes the overall conversion of pyruvate to acetyl-CoA and CO(2). It contains multiple copies of three enzymatic components: pyruvate dehydrogenase (E1), dihydrolipoamide acetyltransferase (E2) and lipoamide dehydrogenase (E3).</text>
</comment>
<dbReference type="PANTHER" id="PTHR11624">
    <property type="entry name" value="DEHYDROGENASE RELATED"/>
    <property type="match status" value="1"/>
</dbReference>
<evidence type="ECO:0000256" key="3">
    <source>
        <dbReference type="ARBA" id="ARBA00023052"/>
    </source>
</evidence>
<accession>A0ABD3CNY6</accession>
<evidence type="ECO:0000256" key="4">
    <source>
        <dbReference type="ARBA" id="ARBA00025211"/>
    </source>
</evidence>
<dbReference type="AlphaFoldDB" id="A0ABD3CNY6"/>
<dbReference type="FunFam" id="3.40.50.970:FF:000006">
    <property type="entry name" value="Pyruvate dehydrogenase E1 component subunit beta"/>
    <property type="match status" value="1"/>
</dbReference>
<dbReference type="Gene3D" id="3.40.50.970">
    <property type="match status" value="1"/>
</dbReference>
<dbReference type="Proteomes" id="UP001632038">
    <property type="component" value="Unassembled WGS sequence"/>
</dbReference>
<dbReference type="SMART" id="SM00861">
    <property type="entry name" value="Transket_pyr"/>
    <property type="match status" value="1"/>
</dbReference>
<dbReference type="Pfam" id="PF02779">
    <property type="entry name" value="Transket_pyr"/>
    <property type="match status" value="1"/>
</dbReference>
<comment type="caution">
    <text evidence="7">The sequence shown here is derived from an EMBL/GenBank/DDBJ whole genome shotgun (WGS) entry which is preliminary data.</text>
</comment>
<comment type="catalytic activity">
    <reaction evidence="5">
        <text>N(6)-[(R)-lipoyl]-L-lysyl-[protein] + pyruvate + H(+) = N(6)-[(R)-S(8)-acetyldihydrolipoyl]-L-lysyl-[protein] + CO2</text>
        <dbReference type="Rhea" id="RHEA:19189"/>
        <dbReference type="Rhea" id="RHEA-COMP:10474"/>
        <dbReference type="Rhea" id="RHEA-COMP:10478"/>
        <dbReference type="ChEBI" id="CHEBI:15361"/>
        <dbReference type="ChEBI" id="CHEBI:15378"/>
        <dbReference type="ChEBI" id="CHEBI:16526"/>
        <dbReference type="ChEBI" id="CHEBI:83099"/>
        <dbReference type="ChEBI" id="CHEBI:83111"/>
        <dbReference type="EC" id="1.2.4.1"/>
    </reaction>
</comment>
<dbReference type="SUPFAM" id="SSF52518">
    <property type="entry name" value="Thiamin diphosphate-binding fold (THDP-binding)"/>
    <property type="match status" value="1"/>
</dbReference>
<comment type="function">
    <text evidence="5">The pyruvate dehydrogenase complex catalyzes the overall conversion of pyruvate to acetyl-CoA and CO2.</text>
</comment>
<organism evidence="7 8">
    <name type="scientific">Castilleja foliolosa</name>
    <dbReference type="NCBI Taxonomy" id="1961234"/>
    <lineage>
        <taxon>Eukaryota</taxon>
        <taxon>Viridiplantae</taxon>
        <taxon>Streptophyta</taxon>
        <taxon>Embryophyta</taxon>
        <taxon>Tracheophyta</taxon>
        <taxon>Spermatophyta</taxon>
        <taxon>Magnoliopsida</taxon>
        <taxon>eudicotyledons</taxon>
        <taxon>Gunneridae</taxon>
        <taxon>Pentapetalae</taxon>
        <taxon>asterids</taxon>
        <taxon>lamiids</taxon>
        <taxon>Lamiales</taxon>
        <taxon>Orobanchaceae</taxon>
        <taxon>Pedicularideae</taxon>
        <taxon>Castillejinae</taxon>
        <taxon>Castilleja</taxon>
    </lineage>
</organism>